<comment type="caution">
    <text evidence="2">The sequence shown here is derived from an EMBL/GenBank/DDBJ whole genome shotgun (WGS) entry which is preliminary data.</text>
</comment>
<dbReference type="EMBL" id="CAJVRL010000043">
    <property type="protein sequence ID" value="CAG8951417.1"/>
    <property type="molecule type" value="Genomic_DNA"/>
</dbReference>
<accession>A0A9N9KTS6</accession>
<organism evidence="2 3">
    <name type="scientific">Hymenoscyphus fraxineus</name>
    <dbReference type="NCBI Taxonomy" id="746836"/>
    <lineage>
        <taxon>Eukaryota</taxon>
        <taxon>Fungi</taxon>
        <taxon>Dikarya</taxon>
        <taxon>Ascomycota</taxon>
        <taxon>Pezizomycotina</taxon>
        <taxon>Leotiomycetes</taxon>
        <taxon>Helotiales</taxon>
        <taxon>Helotiaceae</taxon>
        <taxon>Hymenoscyphus</taxon>
    </lineage>
</organism>
<gene>
    <name evidence="2" type="ORF">HYFRA_00007332</name>
</gene>
<keyword evidence="3" id="KW-1185">Reference proteome</keyword>
<name>A0A9N9KTS6_9HELO</name>
<evidence type="ECO:0000256" key="1">
    <source>
        <dbReference type="SAM" id="MobiDB-lite"/>
    </source>
</evidence>
<evidence type="ECO:0000313" key="2">
    <source>
        <dbReference type="EMBL" id="CAG8951417.1"/>
    </source>
</evidence>
<sequence>MSVRNSPNQATFKGRQNSQISSEAPPNLNGKEFKKNTKPRRSTLPGEFLATATRPKYKLTYFLDDLSIQFKQAIQAPSKTRSDKVQLTSRGQLESKPPACQHAIRVPVVCSLSTNMPSVHDEHARVSDFGSMWVLVLHLFSFSSENGIRRQIRVHGILKALLACESRTLDLDLRDYVLVDANAQI</sequence>
<evidence type="ECO:0000313" key="3">
    <source>
        <dbReference type="Proteomes" id="UP000696280"/>
    </source>
</evidence>
<feature type="region of interest" description="Disordered" evidence="1">
    <location>
        <begin position="1"/>
        <end position="47"/>
    </location>
</feature>
<proteinExistence type="predicted"/>
<dbReference type="Proteomes" id="UP000696280">
    <property type="component" value="Unassembled WGS sequence"/>
</dbReference>
<protein>
    <submittedName>
        <fullName evidence="2">Uncharacterized protein</fullName>
    </submittedName>
</protein>
<dbReference type="AlphaFoldDB" id="A0A9N9KTS6"/>
<reference evidence="2" key="1">
    <citation type="submission" date="2021-07" db="EMBL/GenBank/DDBJ databases">
        <authorList>
            <person name="Durling M."/>
        </authorList>
    </citation>
    <scope>NUCLEOTIDE SEQUENCE</scope>
</reference>
<feature type="compositionally biased region" description="Polar residues" evidence="1">
    <location>
        <begin position="1"/>
        <end position="24"/>
    </location>
</feature>